<feature type="compositionally biased region" description="Acidic residues" evidence="1">
    <location>
        <begin position="616"/>
        <end position="626"/>
    </location>
</feature>
<name>A0AAE0GWF8_9CHLO</name>
<dbReference type="EMBL" id="LGRX02001858">
    <property type="protein sequence ID" value="KAK3285371.1"/>
    <property type="molecule type" value="Genomic_DNA"/>
</dbReference>
<protein>
    <submittedName>
        <fullName evidence="2">Uncharacterized protein</fullName>
    </submittedName>
</protein>
<organism evidence="2 3">
    <name type="scientific">Cymbomonas tetramitiformis</name>
    <dbReference type="NCBI Taxonomy" id="36881"/>
    <lineage>
        <taxon>Eukaryota</taxon>
        <taxon>Viridiplantae</taxon>
        <taxon>Chlorophyta</taxon>
        <taxon>Pyramimonadophyceae</taxon>
        <taxon>Pyramimonadales</taxon>
        <taxon>Pyramimonadaceae</taxon>
        <taxon>Cymbomonas</taxon>
    </lineage>
</organism>
<reference evidence="2 3" key="1">
    <citation type="journal article" date="2015" name="Genome Biol. Evol.">
        <title>Comparative Genomics of a Bacterivorous Green Alga Reveals Evolutionary Causalities and Consequences of Phago-Mixotrophic Mode of Nutrition.</title>
        <authorList>
            <person name="Burns J.A."/>
            <person name="Paasch A."/>
            <person name="Narechania A."/>
            <person name="Kim E."/>
        </authorList>
    </citation>
    <scope>NUCLEOTIDE SEQUENCE [LARGE SCALE GENOMIC DNA]</scope>
    <source>
        <strain evidence="2 3">PLY_AMNH</strain>
    </source>
</reference>
<keyword evidence="3" id="KW-1185">Reference proteome</keyword>
<dbReference type="Proteomes" id="UP001190700">
    <property type="component" value="Unassembled WGS sequence"/>
</dbReference>
<sequence length="1383" mass="147647">MMKVAEECFTDGVGVEHTTTVYNFGAWLDDLHDGIHMMKPQHQFKAFLDEEGFTVLQFKEFSTDLTWKPETPLRILRAEPATASPGFVEPVAMRKDQVEGIEKMIKSMSTHLNDDFKPEHQAFWDDVLEVQEHYLAAVDLPDGVRDTPTVATPPLQPPGPAAAGDTPETIAARDAFVEQTRIVQELFANGGHRSVAKSVREEVLGDKDARFKGDDDDAFLLGDLLEALRVEFGTAGLSLGVFDIADPTLEDEHSALRYPAGVDPRPILAKEARLVRENKARDWRPDEETRKASLLQRLDFDFYKSIRDKYVLPRNLAQAAPGEVHSSALVSGAAGGAEGAANAEMIRRIFQKLDFVEAFIKMEIKKKGGAASPAAVVADAKRKRGGLKGFRAGHTAQPAVGFDVTTKRAKPLCPRCPSGVHHGWFQCPLGGLKPENAGTEAAYCAPAELSPEEQRSRSLCYVFQQAAEEGAAAFAGAAERHGAPAVLHGDRWPAGGIDPPPTGSRWTSRVEDMAARRGVSFTHASFTPQPETVPPAAALPQPAAAAPATGAVRWRDRAQAHSQLAVSLPHAGAPDHVVPEPQGPWMRGPDGLAYSHVAPEPTSVGMHRLGATPGDASEEENYDSDEADKEFDDKLAASGGFQPGGAYPPAGFHTWGMPLEWTRERFGAGGATHYPNPPLDASPPPRLDALADLLTMALEPDILAAYQRGFLAALQLRDSTEAVPGAGGTAAEGAQRTVVPPPGAVDLPDGVRDTPTVATPPLQPPGPAAAGDTPETIAARDAFVEQTRIVQELFANGGHRSVAKSVREEVLGDKDARFKGDDDDAFLLGDLLEALRVEFETAGLSLGVFDIADPTLEDEHSALRYPAGVDPRPILAKEARLVRENKARDWRPDEETRKASLLQRLDFDFYKSIRDKYVLPRNLAQAAPGEVHSSALVSGAAGGAEGAANAEMIRRIFQKLDFVEAFIKMEIKKKGGAASPAAVVADAKRKRGGLKGFRAGHTAQPAVGFDVTTKRAKPLCPRCPSGVHHGWFQCPLGGLKPENAGTEAAYCAPAELSPEEQRSRSLCYVFQQAAEEGAAAFAGAAERHGAPAVLHGDRWPAGGIDPPPTGSRWTSRVEDMAARRGVSFTHASFTPQPETVPPAAALPQPAAAAPATGAVRWRDRAQAHSQLAVSLPHAGAPDHVVPEPQGPWMRGPDGLAYSHVAPEPTSVGMHRLGVTPGDASEDENYDSDEADKEFDDKLAASGGFQPGGAYPPAGFHTWGMPLEWTRERFGAGGATHYPNPPLDASPPPRLDALADLLTMALEPDILAAYQRGFLAALQLRDSTEAVPGAGGTAAEGAQRTVVPPPGGEIYELTDEIDVPEYAGEDATAYAGAGLEGYEI</sequence>
<feature type="region of interest" description="Disordered" evidence="1">
    <location>
        <begin position="747"/>
        <end position="773"/>
    </location>
</feature>
<gene>
    <name evidence="2" type="ORF">CYMTET_7020</name>
</gene>
<feature type="region of interest" description="Disordered" evidence="1">
    <location>
        <begin position="1210"/>
        <end position="1233"/>
    </location>
</feature>
<feature type="compositionally biased region" description="Acidic residues" evidence="1">
    <location>
        <begin position="1223"/>
        <end position="1233"/>
    </location>
</feature>
<proteinExistence type="predicted"/>
<comment type="caution">
    <text evidence="2">The sequence shown here is derived from an EMBL/GenBank/DDBJ whole genome shotgun (WGS) entry which is preliminary data.</text>
</comment>
<evidence type="ECO:0000313" key="2">
    <source>
        <dbReference type="EMBL" id="KAK3285371.1"/>
    </source>
</evidence>
<evidence type="ECO:0000313" key="3">
    <source>
        <dbReference type="Proteomes" id="UP001190700"/>
    </source>
</evidence>
<evidence type="ECO:0000256" key="1">
    <source>
        <dbReference type="SAM" id="MobiDB-lite"/>
    </source>
</evidence>
<accession>A0AAE0GWF8</accession>
<feature type="region of interest" description="Disordered" evidence="1">
    <location>
        <begin position="603"/>
        <end position="626"/>
    </location>
</feature>